<protein>
    <submittedName>
        <fullName evidence="1">Uncharacterized protein</fullName>
    </submittedName>
</protein>
<keyword evidence="2" id="KW-1185">Reference proteome</keyword>
<name>A0ABN8WH84_9PROT</name>
<comment type="caution">
    <text evidence="1">The sequence shown here is derived from an EMBL/GenBank/DDBJ whole genome shotgun (WGS) entry which is preliminary data.</text>
</comment>
<dbReference type="RefSeq" id="WP_282024761.1">
    <property type="nucleotide sequence ID" value="NZ_CAMXCH010000011.1"/>
</dbReference>
<accession>A0ABN8WH84</accession>
<dbReference type="EMBL" id="CAMXCH010000011">
    <property type="protein sequence ID" value="CAI3957675.1"/>
    <property type="molecule type" value="Genomic_DNA"/>
</dbReference>
<proteinExistence type="predicted"/>
<reference evidence="1" key="1">
    <citation type="submission" date="2022-10" db="EMBL/GenBank/DDBJ databases">
        <authorList>
            <person name="Botero Cardona J."/>
        </authorList>
    </citation>
    <scope>NUCLEOTIDE SEQUENCE</scope>
    <source>
        <strain evidence="1">R-83534</strain>
    </source>
</reference>
<dbReference type="Proteomes" id="UP001154272">
    <property type="component" value="Unassembled WGS sequence"/>
</dbReference>
<evidence type="ECO:0000313" key="1">
    <source>
        <dbReference type="EMBL" id="CAI3957675.1"/>
    </source>
</evidence>
<organism evidence="1 2">
    <name type="scientific">Commensalibacter papalotli</name>
    <name type="common">ex Botero et al. 2024</name>
    <dbReference type="NCBI Taxonomy" id="2972766"/>
    <lineage>
        <taxon>Bacteria</taxon>
        <taxon>Pseudomonadati</taxon>
        <taxon>Pseudomonadota</taxon>
        <taxon>Alphaproteobacteria</taxon>
        <taxon>Acetobacterales</taxon>
        <taxon>Acetobacteraceae</taxon>
    </lineage>
</organism>
<sequence>MSDIRVGDSNNTYTTCYNQNHTTNTYVYDYSLTIYHPKSICNDINQCIDSKNYKQNAIFSSHISYKIEKAESSNLTYDQIYAKIDDKIYQKMTDAIFATFPLNQNSLVYF</sequence>
<gene>
    <name evidence="1" type="ORF">R83534S58_LOCUS2104</name>
</gene>
<evidence type="ECO:0000313" key="2">
    <source>
        <dbReference type="Proteomes" id="UP001154272"/>
    </source>
</evidence>